<dbReference type="GO" id="GO:0005886">
    <property type="term" value="C:plasma membrane"/>
    <property type="evidence" value="ECO:0007669"/>
    <property type="project" value="UniProtKB-SubCell"/>
</dbReference>
<dbReference type="AlphaFoldDB" id="A0A1M6BCP4"/>
<evidence type="ECO:0000256" key="1">
    <source>
        <dbReference type="ARBA" id="ARBA00004651"/>
    </source>
</evidence>
<feature type="transmembrane region" description="Helical" evidence="8">
    <location>
        <begin position="38"/>
        <end position="57"/>
    </location>
</feature>
<evidence type="ECO:0000256" key="6">
    <source>
        <dbReference type="ARBA" id="ARBA00022989"/>
    </source>
</evidence>
<dbReference type="Gene3D" id="1.10.3470.10">
    <property type="entry name" value="ABC transporter involved in vitamin B12 uptake, BtuC"/>
    <property type="match status" value="1"/>
</dbReference>
<reference evidence="9 10" key="1">
    <citation type="submission" date="2016-11" db="EMBL/GenBank/DDBJ databases">
        <authorList>
            <person name="Jaros S."/>
            <person name="Januszkiewicz K."/>
            <person name="Wedrychowicz H."/>
        </authorList>
    </citation>
    <scope>NUCLEOTIDE SEQUENCE [LARGE SCALE GENOMIC DNA]</scope>
    <source>
        <strain evidence="9 10">CGMCC 4.5723</strain>
    </source>
</reference>
<keyword evidence="5 8" id="KW-0812">Transmembrane</keyword>
<evidence type="ECO:0000256" key="4">
    <source>
        <dbReference type="ARBA" id="ARBA00022475"/>
    </source>
</evidence>
<keyword evidence="4" id="KW-1003">Cell membrane</keyword>
<evidence type="ECO:0000256" key="5">
    <source>
        <dbReference type="ARBA" id="ARBA00022692"/>
    </source>
</evidence>
<dbReference type="OrthoDB" id="4455417at2"/>
<evidence type="ECO:0000256" key="7">
    <source>
        <dbReference type="ARBA" id="ARBA00023136"/>
    </source>
</evidence>
<protein>
    <submittedName>
        <fullName evidence="9">Iron complex transport system permease protein</fullName>
    </submittedName>
</protein>
<evidence type="ECO:0000256" key="2">
    <source>
        <dbReference type="ARBA" id="ARBA00007935"/>
    </source>
</evidence>
<keyword evidence="7 8" id="KW-0472">Membrane</keyword>
<dbReference type="PANTHER" id="PTHR30472:SF24">
    <property type="entry name" value="FERRIC ENTEROBACTIN TRANSPORT SYSTEM PERMEASE PROTEIN FEPG"/>
    <property type="match status" value="1"/>
</dbReference>
<dbReference type="EMBL" id="FQZK01000001">
    <property type="protein sequence ID" value="SHI46511.1"/>
    <property type="molecule type" value="Genomic_DNA"/>
</dbReference>
<feature type="transmembrane region" description="Helical" evidence="8">
    <location>
        <begin position="261"/>
        <end position="292"/>
    </location>
</feature>
<feature type="transmembrane region" description="Helical" evidence="8">
    <location>
        <begin position="93"/>
        <end position="110"/>
    </location>
</feature>
<dbReference type="GO" id="GO:0022857">
    <property type="term" value="F:transmembrane transporter activity"/>
    <property type="evidence" value="ECO:0007669"/>
    <property type="project" value="InterPro"/>
</dbReference>
<dbReference type="PANTHER" id="PTHR30472">
    <property type="entry name" value="FERRIC ENTEROBACTIN TRANSPORT SYSTEM PERMEASE PROTEIN"/>
    <property type="match status" value="1"/>
</dbReference>
<keyword evidence="3" id="KW-0813">Transport</keyword>
<evidence type="ECO:0000256" key="8">
    <source>
        <dbReference type="SAM" id="Phobius"/>
    </source>
</evidence>
<feature type="transmembrane region" description="Helical" evidence="8">
    <location>
        <begin position="334"/>
        <end position="353"/>
    </location>
</feature>
<dbReference type="STRING" id="758803.SAMN05421803_101300"/>
<sequence>MSTLTPPRPRTGGRSTPRGSFVLRLGERYSLLVRPRTLLVALVLLVVSAAALVVSVSVGDYEIPLAAVPAAIAGVGERLDVFFVQGVRLPRALTALGVGAALGLAGAVFQSLSRNALGSPDIIGFTSGAATGAVAVILLVGGGRLMVSLGAVAGGLLTAGVVYLLAMKNGVHGYRLVLVGIGISAMLTAVRDYLLTRADLTDAMGAQIWMIGSLNARGWPEVVAVGVSLALLGPVLLYLGARLRFMELGDDTARALGVDTQAVQVGALAAASALTGAAIAVSGPIGFVALAAPQLARRLTRTGGTTFVGAALMGAALLAVADLVALRALAPTQLPVGVVTAVIGGSYLIWLLYTEWRRGRA</sequence>
<dbReference type="RefSeq" id="WP_073374113.1">
    <property type="nucleotide sequence ID" value="NZ_FQZK01000001.1"/>
</dbReference>
<feature type="transmembrane region" description="Helical" evidence="8">
    <location>
        <begin position="304"/>
        <end position="328"/>
    </location>
</feature>
<dbReference type="Pfam" id="PF01032">
    <property type="entry name" value="FecCD"/>
    <property type="match status" value="1"/>
</dbReference>
<feature type="transmembrane region" description="Helical" evidence="8">
    <location>
        <begin position="147"/>
        <end position="166"/>
    </location>
</feature>
<evidence type="ECO:0000256" key="3">
    <source>
        <dbReference type="ARBA" id="ARBA00022448"/>
    </source>
</evidence>
<dbReference type="SUPFAM" id="SSF81345">
    <property type="entry name" value="ABC transporter involved in vitamin B12 uptake, BtuC"/>
    <property type="match status" value="1"/>
</dbReference>
<evidence type="ECO:0000313" key="10">
    <source>
        <dbReference type="Proteomes" id="UP000184452"/>
    </source>
</evidence>
<dbReference type="Proteomes" id="UP000184452">
    <property type="component" value="Unassembled WGS sequence"/>
</dbReference>
<accession>A0A1M6BCP4</accession>
<dbReference type="GO" id="GO:0033214">
    <property type="term" value="P:siderophore-iron import into cell"/>
    <property type="evidence" value="ECO:0007669"/>
    <property type="project" value="TreeGrafter"/>
</dbReference>
<name>A0A1M6BCP4_9ACTN</name>
<dbReference type="InterPro" id="IPR000522">
    <property type="entry name" value="ABC_transptr_permease_BtuC"/>
</dbReference>
<feature type="transmembrane region" description="Helical" evidence="8">
    <location>
        <begin position="222"/>
        <end position="241"/>
    </location>
</feature>
<organism evidence="9 10">
    <name type="scientific">Nocardiopsis flavescens</name>
    <dbReference type="NCBI Taxonomy" id="758803"/>
    <lineage>
        <taxon>Bacteria</taxon>
        <taxon>Bacillati</taxon>
        <taxon>Actinomycetota</taxon>
        <taxon>Actinomycetes</taxon>
        <taxon>Streptosporangiales</taxon>
        <taxon>Nocardiopsidaceae</taxon>
        <taxon>Nocardiopsis</taxon>
    </lineage>
</organism>
<keyword evidence="10" id="KW-1185">Reference proteome</keyword>
<proteinExistence type="inferred from homology"/>
<feature type="transmembrane region" description="Helical" evidence="8">
    <location>
        <begin position="122"/>
        <end position="140"/>
    </location>
</feature>
<keyword evidence="6 8" id="KW-1133">Transmembrane helix</keyword>
<evidence type="ECO:0000313" key="9">
    <source>
        <dbReference type="EMBL" id="SHI46511.1"/>
    </source>
</evidence>
<gene>
    <name evidence="9" type="ORF">SAMN05421803_101300</name>
</gene>
<dbReference type="CDD" id="cd06550">
    <property type="entry name" value="TM_ABC_iron-siderophores_like"/>
    <property type="match status" value="1"/>
</dbReference>
<comment type="subcellular location">
    <subcellularLocation>
        <location evidence="1">Cell membrane</location>
        <topology evidence="1">Multi-pass membrane protein</topology>
    </subcellularLocation>
</comment>
<dbReference type="InterPro" id="IPR037294">
    <property type="entry name" value="ABC_BtuC-like"/>
</dbReference>
<comment type="similarity">
    <text evidence="2">Belongs to the binding-protein-dependent transport system permease family. FecCD subfamily.</text>
</comment>